<dbReference type="EMBL" id="CP115300">
    <property type="protein sequence ID" value="WBO69010.1"/>
    <property type="molecule type" value="Genomic_DNA"/>
</dbReference>
<reference evidence="8 9" key="1">
    <citation type="submission" date="2022-12" db="EMBL/GenBank/DDBJ databases">
        <authorList>
            <person name="Mo P."/>
        </authorList>
    </citation>
    <scope>NUCLEOTIDE SEQUENCE [LARGE SCALE GENOMIC DNA]</scope>
    <source>
        <strain evidence="8 9">HUAS 2-6</strain>
    </source>
</reference>
<dbReference type="InterPro" id="IPR000873">
    <property type="entry name" value="AMP-dep_synth/lig_dom"/>
</dbReference>
<feature type="domain" description="AMP-binding enzyme C-terminal" evidence="7">
    <location>
        <begin position="467"/>
        <end position="544"/>
    </location>
</feature>
<dbReference type="InterPro" id="IPR020845">
    <property type="entry name" value="AMP-binding_CS"/>
</dbReference>
<keyword evidence="9" id="KW-1185">Reference proteome</keyword>
<dbReference type="PANTHER" id="PTHR43605">
    <property type="entry name" value="ACYL-COENZYME A SYNTHETASE"/>
    <property type="match status" value="1"/>
</dbReference>
<keyword evidence="2" id="KW-0436">Ligase</keyword>
<dbReference type="Proteomes" id="UP001212326">
    <property type="component" value="Chromosome"/>
</dbReference>
<gene>
    <name evidence="8" type="ORF">O1G22_42730</name>
</gene>
<sequence>MNEGSSSVVTATADGPPTDRVRELLDLFGVPDACAAGLLCDRHPADSVAFTVVEKDLTATDLTYGELRRDSARFAAALADLEVGPGDAVATLMGKSADLVVALLGIWRRGAVHVPLFTAFAPSAVALRLGASGAKAVVVEADQRGKLAPSEDIPADRPWRTVVAGGAPEGAELSFGELLSRYSGDEPQGRPVATGAEAPLILLFTSGTTGAPKGVPIPVKALASFQAYLEFGLDVRDDDVFWNAADPGWAYGLYYAILGPLAAGRRSLLLHAGFSPALTWQVMRDFGVTNFAAAPTVYRSLRAATDPVPDGLRLRRASSAGEPLTPEVVGWSEQALGVAVRDHYGQTEHGMVVAAAWADGVRTPVPPGSMGRPLPGWSAEVLYEERDEPAPPGTLGRVALSVTDSPLLWFSGYADAPEKTAERFTADGRWYLTGDAGLRDDSGCFFFSSRDDDVIIMAGYRIGPFDVESVLVQHESVLEAAVIGVPDALRGEVLEAYVVLRPGTPPDEDLVTELQELVKRRFAAHAYPRAVHFTDQLPKTPSGKIQRFLLRRQRAQATDRPQTGPTRETNS</sequence>
<feature type="compositionally biased region" description="Polar residues" evidence="5">
    <location>
        <begin position="559"/>
        <end position="571"/>
    </location>
</feature>
<evidence type="ECO:0000256" key="5">
    <source>
        <dbReference type="SAM" id="MobiDB-lite"/>
    </source>
</evidence>
<dbReference type="Pfam" id="PF00501">
    <property type="entry name" value="AMP-binding"/>
    <property type="match status" value="1"/>
</dbReference>
<accession>A0ABY7PHF8</accession>
<dbReference type="InterPro" id="IPR042099">
    <property type="entry name" value="ANL_N_sf"/>
</dbReference>
<proteinExistence type="inferred from homology"/>
<organism evidence="8 9">
    <name type="scientific">Streptomyces camelliae</name>
    <dbReference type="NCBI Taxonomy" id="3004093"/>
    <lineage>
        <taxon>Bacteria</taxon>
        <taxon>Bacillati</taxon>
        <taxon>Actinomycetota</taxon>
        <taxon>Actinomycetes</taxon>
        <taxon>Kitasatosporales</taxon>
        <taxon>Streptomycetaceae</taxon>
        <taxon>Streptomyces</taxon>
    </lineage>
</organism>
<protein>
    <submittedName>
        <fullName evidence="8">AMP-binding protein</fullName>
    </submittedName>
</protein>
<evidence type="ECO:0000256" key="3">
    <source>
        <dbReference type="ARBA" id="ARBA00022741"/>
    </source>
</evidence>
<feature type="domain" description="AMP-dependent synthetase/ligase" evidence="6">
    <location>
        <begin position="41"/>
        <end position="399"/>
    </location>
</feature>
<dbReference type="InterPro" id="IPR051087">
    <property type="entry name" value="Mitochondrial_ACSM"/>
</dbReference>
<evidence type="ECO:0000256" key="2">
    <source>
        <dbReference type="ARBA" id="ARBA00022598"/>
    </source>
</evidence>
<evidence type="ECO:0000313" key="8">
    <source>
        <dbReference type="EMBL" id="WBO69010.1"/>
    </source>
</evidence>
<evidence type="ECO:0000256" key="4">
    <source>
        <dbReference type="ARBA" id="ARBA00022840"/>
    </source>
</evidence>
<dbReference type="RefSeq" id="WP_270086227.1">
    <property type="nucleotide sequence ID" value="NZ_CP115300.1"/>
</dbReference>
<dbReference type="PROSITE" id="PS00455">
    <property type="entry name" value="AMP_BINDING"/>
    <property type="match status" value="1"/>
</dbReference>
<dbReference type="PANTHER" id="PTHR43605:SF10">
    <property type="entry name" value="ACYL-COA SYNTHETASE MEDIUM CHAIN FAMILY MEMBER 3"/>
    <property type="match status" value="1"/>
</dbReference>
<dbReference type="InterPro" id="IPR045851">
    <property type="entry name" value="AMP-bd_C_sf"/>
</dbReference>
<keyword evidence="4" id="KW-0067">ATP-binding</keyword>
<dbReference type="Gene3D" id="3.30.300.30">
    <property type="match status" value="1"/>
</dbReference>
<evidence type="ECO:0000259" key="7">
    <source>
        <dbReference type="Pfam" id="PF13193"/>
    </source>
</evidence>
<name>A0ABY7PHF8_9ACTN</name>
<dbReference type="Gene3D" id="3.40.50.12780">
    <property type="entry name" value="N-terminal domain of ligase-like"/>
    <property type="match status" value="1"/>
</dbReference>
<dbReference type="SUPFAM" id="SSF56801">
    <property type="entry name" value="Acetyl-CoA synthetase-like"/>
    <property type="match status" value="1"/>
</dbReference>
<evidence type="ECO:0000256" key="1">
    <source>
        <dbReference type="ARBA" id="ARBA00006432"/>
    </source>
</evidence>
<comment type="similarity">
    <text evidence="1">Belongs to the ATP-dependent AMP-binding enzyme family.</text>
</comment>
<dbReference type="Pfam" id="PF13193">
    <property type="entry name" value="AMP-binding_C"/>
    <property type="match status" value="1"/>
</dbReference>
<feature type="region of interest" description="Disordered" evidence="5">
    <location>
        <begin position="551"/>
        <end position="571"/>
    </location>
</feature>
<dbReference type="InterPro" id="IPR025110">
    <property type="entry name" value="AMP-bd_C"/>
</dbReference>
<evidence type="ECO:0000313" key="9">
    <source>
        <dbReference type="Proteomes" id="UP001212326"/>
    </source>
</evidence>
<keyword evidence="3" id="KW-0547">Nucleotide-binding</keyword>
<evidence type="ECO:0000259" key="6">
    <source>
        <dbReference type="Pfam" id="PF00501"/>
    </source>
</evidence>